<protein>
    <recommendedName>
        <fullName evidence="2">GxGYxYP putative glycoside hydrolase C-terminal domain-containing protein</fullName>
    </recommendedName>
</protein>
<proteinExistence type="predicted"/>
<sequence length="535" mass="58017">MKFTYLLSLAFLLSTPLATSHLFSSCTEGSFDSAHVDNLLVVRDDLSPLSADEKLAISTYAGFLAREFPRIALVTKDEDMTWLKTIASTTTDSQSLDDVLTTLPCDKCTYVLCKIGDNSTSAALSFSAASSDPVIVATDAIVPMLETHGIKMIKNLTDTADDPFWALDQDDLTFNSHVSVIQNAMNPIPLADLTVKCGALSWWGWGDCEKDPQLPSLPARALNLLTKGDSVVLGWGGGDDPEWNCVHASTRYGAFGMIATDQAINVGILNIDPKNVDITPQKPKPAQPENTDTPKHTVSFVMSDGDNVQWVLNDWSAATGNNGWWSSEDRGKVKMGWTLSPSLASLAPTVLKTILDGATENDQIIAGPSGAAYAFVNDFPDDDTSTAFSTETSYLMETAGMRIVNVLNDEGWASSVGNLLSQDNIDGVFLYEYNGYSELEGAISFVEDKPVVGGRFNLWSPDFYNVTTLVEALQDLPNLDDVTSSDGYTVIPVHAWSHTVSDIVAAAQLLEEDGRFDIVLPEELLSRVAKNVRQN</sequence>
<keyword evidence="1" id="KW-0732">Signal</keyword>
<feature type="chain" id="PRO_5040826552" description="GxGYxYP putative glycoside hydrolase C-terminal domain-containing protein" evidence="1">
    <location>
        <begin position="21"/>
        <end position="535"/>
    </location>
</feature>
<dbReference type="PANTHER" id="PTHR37321">
    <property type="entry name" value="EXPORTED PROTEIN-RELATED"/>
    <property type="match status" value="1"/>
</dbReference>
<dbReference type="AlphaFoldDB" id="A0A9W7FHE8"/>
<dbReference type="Gene3D" id="3.20.20.490">
    <property type="entry name" value="GxGYxYP glycoside hydrolase, C-terminal domain"/>
    <property type="match status" value="1"/>
</dbReference>
<dbReference type="PROSITE" id="PS51257">
    <property type="entry name" value="PROKAR_LIPOPROTEIN"/>
    <property type="match status" value="1"/>
</dbReference>
<feature type="domain" description="GxGYxYP putative glycoside hydrolase C-terminal" evidence="2">
    <location>
        <begin position="295"/>
        <end position="526"/>
    </location>
</feature>
<gene>
    <name evidence="3" type="ORF">TrLO_g2940</name>
</gene>
<dbReference type="InterPro" id="IPR025832">
    <property type="entry name" value="GxGYxYP_C"/>
</dbReference>
<keyword evidence="4" id="KW-1185">Reference proteome</keyword>
<evidence type="ECO:0000256" key="1">
    <source>
        <dbReference type="SAM" id="SignalP"/>
    </source>
</evidence>
<evidence type="ECO:0000313" key="3">
    <source>
        <dbReference type="EMBL" id="GMI12459.1"/>
    </source>
</evidence>
<reference evidence="4" key="1">
    <citation type="journal article" date="2023" name="Commun. Biol.">
        <title>Genome analysis of Parmales, the sister group of diatoms, reveals the evolutionary specialization of diatoms from phago-mixotrophs to photoautotrophs.</title>
        <authorList>
            <person name="Ban H."/>
            <person name="Sato S."/>
            <person name="Yoshikawa S."/>
            <person name="Yamada K."/>
            <person name="Nakamura Y."/>
            <person name="Ichinomiya M."/>
            <person name="Sato N."/>
            <person name="Blanc-Mathieu R."/>
            <person name="Endo H."/>
            <person name="Kuwata A."/>
            <person name="Ogata H."/>
        </authorList>
    </citation>
    <scope>NUCLEOTIDE SEQUENCE [LARGE SCALE GENOMIC DNA]</scope>
    <source>
        <strain evidence="4">NIES 3700</strain>
    </source>
</reference>
<feature type="signal peptide" evidence="1">
    <location>
        <begin position="1"/>
        <end position="20"/>
    </location>
</feature>
<dbReference type="PANTHER" id="PTHR37321:SF1">
    <property type="entry name" value="EXPORTED PROTEIN"/>
    <property type="match status" value="1"/>
</dbReference>
<dbReference type="EMBL" id="BRXW01000177">
    <property type="protein sequence ID" value="GMI12459.1"/>
    <property type="molecule type" value="Genomic_DNA"/>
</dbReference>
<dbReference type="Proteomes" id="UP001165122">
    <property type="component" value="Unassembled WGS sequence"/>
</dbReference>
<dbReference type="OrthoDB" id="191687at2759"/>
<accession>A0A9W7FHE8</accession>
<dbReference type="Pfam" id="PF14323">
    <property type="entry name" value="GxGYxYP_C"/>
    <property type="match status" value="1"/>
</dbReference>
<comment type="caution">
    <text evidence="3">The sequence shown here is derived from an EMBL/GenBank/DDBJ whole genome shotgun (WGS) entry which is preliminary data.</text>
</comment>
<organism evidence="3 4">
    <name type="scientific">Triparma laevis f. longispina</name>
    <dbReference type="NCBI Taxonomy" id="1714387"/>
    <lineage>
        <taxon>Eukaryota</taxon>
        <taxon>Sar</taxon>
        <taxon>Stramenopiles</taxon>
        <taxon>Ochrophyta</taxon>
        <taxon>Bolidophyceae</taxon>
        <taxon>Parmales</taxon>
        <taxon>Triparmaceae</taxon>
        <taxon>Triparma</taxon>
    </lineage>
</organism>
<dbReference type="InterPro" id="IPR038410">
    <property type="entry name" value="GxGYxYP_C_sf"/>
</dbReference>
<name>A0A9W7FHE8_9STRA</name>
<evidence type="ECO:0000313" key="4">
    <source>
        <dbReference type="Proteomes" id="UP001165122"/>
    </source>
</evidence>
<evidence type="ECO:0000259" key="2">
    <source>
        <dbReference type="Pfam" id="PF14323"/>
    </source>
</evidence>